<feature type="compositionally biased region" description="Polar residues" evidence="1">
    <location>
        <begin position="36"/>
        <end position="72"/>
    </location>
</feature>
<feature type="region of interest" description="Disordered" evidence="1">
    <location>
        <begin position="1"/>
        <end position="101"/>
    </location>
</feature>
<keyword evidence="3" id="KW-1185">Reference proteome</keyword>
<dbReference type="EMBL" id="JAYWIO010000002">
    <property type="protein sequence ID" value="KAK7281225.1"/>
    <property type="molecule type" value="Genomic_DNA"/>
</dbReference>
<sequence>MEREALLRRGRRTSVRKNRRPQKPPSRSPFPLLITVSAQSISKPKNTLSSLSRNHYPHPSSSGCTNQHNPQPVSSPSPLPLNHRGWMSSLYLPNHTTQKAV</sequence>
<name>A0AAN9FRE4_CROPI</name>
<dbReference type="AlphaFoldDB" id="A0AAN9FRE4"/>
<reference evidence="2 3" key="1">
    <citation type="submission" date="2024-01" db="EMBL/GenBank/DDBJ databases">
        <title>The genomes of 5 underutilized Papilionoideae crops provide insights into root nodulation and disease resistanc.</title>
        <authorList>
            <person name="Yuan L."/>
        </authorList>
    </citation>
    <scope>NUCLEOTIDE SEQUENCE [LARGE SCALE GENOMIC DNA]</scope>
    <source>
        <strain evidence="2">ZHUSHIDOU_FW_LH</strain>
        <tissue evidence="2">Leaf</tissue>
    </source>
</reference>
<protein>
    <submittedName>
        <fullName evidence="2">Uncharacterized protein</fullName>
    </submittedName>
</protein>
<proteinExistence type="predicted"/>
<evidence type="ECO:0000256" key="1">
    <source>
        <dbReference type="SAM" id="MobiDB-lite"/>
    </source>
</evidence>
<dbReference type="Proteomes" id="UP001372338">
    <property type="component" value="Unassembled WGS sequence"/>
</dbReference>
<comment type="caution">
    <text evidence="2">The sequence shown here is derived from an EMBL/GenBank/DDBJ whole genome shotgun (WGS) entry which is preliminary data.</text>
</comment>
<accession>A0AAN9FRE4</accession>
<organism evidence="2 3">
    <name type="scientific">Crotalaria pallida</name>
    <name type="common">Smooth rattlebox</name>
    <name type="synonym">Crotalaria striata</name>
    <dbReference type="NCBI Taxonomy" id="3830"/>
    <lineage>
        <taxon>Eukaryota</taxon>
        <taxon>Viridiplantae</taxon>
        <taxon>Streptophyta</taxon>
        <taxon>Embryophyta</taxon>
        <taxon>Tracheophyta</taxon>
        <taxon>Spermatophyta</taxon>
        <taxon>Magnoliopsida</taxon>
        <taxon>eudicotyledons</taxon>
        <taxon>Gunneridae</taxon>
        <taxon>Pentapetalae</taxon>
        <taxon>rosids</taxon>
        <taxon>fabids</taxon>
        <taxon>Fabales</taxon>
        <taxon>Fabaceae</taxon>
        <taxon>Papilionoideae</taxon>
        <taxon>50 kb inversion clade</taxon>
        <taxon>genistoids sensu lato</taxon>
        <taxon>core genistoids</taxon>
        <taxon>Crotalarieae</taxon>
        <taxon>Crotalaria</taxon>
    </lineage>
</organism>
<gene>
    <name evidence="2" type="ORF">RIF29_09009</name>
</gene>
<feature type="compositionally biased region" description="Basic residues" evidence="1">
    <location>
        <begin position="8"/>
        <end position="22"/>
    </location>
</feature>
<evidence type="ECO:0000313" key="2">
    <source>
        <dbReference type="EMBL" id="KAK7281225.1"/>
    </source>
</evidence>
<evidence type="ECO:0000313" key="3">
    <source>
        <dbReference type="Proteomes" id="UP001372338"/>
    </source>
</evidence>